<dbReference type="EMBL" id="CP003219">
    <property type="protein sequence ID" value="AEW97407.1"/>
    <property type="molecule type" value="Genomic_DNA"/>
</dbReference>
<dbReference type="KEGG" id="sct:SCAT_5042"/>
<dbReference type="KEGG" id="scy:SCATT_50360"/>
<dbReference type="AlphaFoldDB" id="F8K0K2"/>
<dbReference type="RefSeq" id="WP_014145745.1">
    <property type="nucleotide sequence ID" value="NC_016111.1"/>
</dbReference>
<organism evidence="2 3">
    <name type="scientific">Streptantibioticus cattleyicolor (strain ATCC 35852 / DSM 46488 / JCM 4925 / NBRC 14057 / NRRL 8057)</name>
    <name type="common">Streptomyces cattleya</name>
    <dbReference type="NCBI Taxonomy" id="1003195"/>
    <lineage>
        <taxon>Bacteria</taxon>
        <taxon>Bacillati</taxon>
        <taxon>Actinomycetota</taxon>
        <taxon>Actinomycetes</taxon>
        <taxon>Kitasatosporales</taxon>
        <taxon>Streptomycetaceae</taxon>
        <taxon>Streptantibioticus</taxon>
    </lineage>
</organism>
<dbReference type="OrthoDB" id="654524at2"/>
<feature type="domain" description="ATP-grasp" evidence="1">
    <location>
        <begin position="85"/>
        <end position="245"/>
    </location>
</feature>
<accession>F8K0K2</accession>
<evidence type="ECO:0000259" key="1">
    <source>
        <dbReference type="Pfam" id="PF18299"/>
    </source>
</evidence>
<reference evidence="3" key="1">
    <citation type="submission" date="2011-12" db="EMBL/GenBank/DDBJ databases">
        <title>Complete genome sequence of Streptomyces cattleya strain DSM 46488.</title>
        <authorList>
            <person name="Ou H.-Y."/>
            <person name="Li P."/>
            <person name="Zhao C."/>
            <person name="O'Hagan D."/>
            <person name="Deng Z."/>
        </authorList>
    </citation>
    <scope>NUCLEOTIDE SEQUENCE [LARGE SCALE GENOMIC DNA]</scope>
    <source>
        <strain evidence="3">ATCC 35852 / DSM 46488 / JCM 4925 / NBRC 14057 / NRRL 8057</strain>
    </source>
</reference>
<dbReference type="STRING" id="1003195.SCATT_50360"/>
<evidence type="ECO:0000313" key="3">
    <source>
        <dbReference type="Proteomes" id="UP000007842"/>
    </source>
</evidence>
<dbReference type="Proteomes" id="UP000007842">
    <property type="component" value="Chromosome"/>
</dbReference>
<evidence type="ECO:0000313" key="2">
    <source>
        <dbReference type="EMBL" id="AEW97407.1"/>
    </source>
</evidence>
<proteinExistence type="predicted"/>
<dbReference type="InterPro" id="IPR041261">
    <property type="entry name" value="R2K_2"/>
</dbReference>
<gene>
    <name evidence="2" type="ordered locus">SCATT_50360</name>
</gene>
<dbReference type="PATRIC" id="fig|1003195.11.peg.6465"/>
<name>F8K0K2_STREN</name>
<dbReference type="eggNOG" id="ENOG502Z87G">
    <property type="taxonomic scope" value="Bacteria"/>
</dbReference>
<accession>G8X3N4</accession>
<dbReference type="HOGENOM" id="CLU_089321_0_0_11"/>
<dbReference type="Pfam" id="PF18299">
    <property type="entry name" value="R2K_2"/>
    <property type="match status" value="1"/>
</dbReference>
<keyword evidence="3" id="KW-1185">Reference proteome</keyword>
<sequence>MDDDPGFLALTRHRTTTGQLLADAARRRGMAVRTLPGGRVPPELRGRRDAHYFGGPRYGAAVAGDLGVALLAPPDAWLTTLPYEFTGRRITAATLAEARALTRPAFVKPPSDKSFTAAVYPDGGAVPHTARLAPGTPVQIAEPVHFAAEFRLFVLDGAVRTGSQYARHGVPRAAPLDGHPHREAVHAFARRLLDACGGTLPSAVVVDVGLMRRPDGGEPRWAVVEANMAWFSNAYAADPERVLDVVLRAAGPRHRVEPRDLAFTGGTG</sequence>
<protein>
    <recommendedName>
        <fullName evidence="1">ATP-grasp domain-containing protein</fullName>
    </recommendedName>
</protein>